<keyword evidence="2" id="KW-0539">Nucleus</keyword>
<dbReference type="PANTHER" id="PTHR13489:SF0">
    <property type="entry name" value="MINI-CHROMOSOME MAINTENANCE COMPLEX-BINDING PROTEIN"/>
    <property type="match status" value="1"/>
</dbReference>
<dbReference type="Proteomes" id="UP000027265">
    <property type="component" value="Unassembled WGS sequence"/>
</dbReference>
<dbReference type="STRING" id="933084.A0A067Q0T7"/>
<organism evidence="3 4">
    <name type="scientific">Jaapia argillacea MUCL 33604</name>
    <dbReference type="NCBI Taxonomy" id="933084"/>
    <lineage>
        <taxon>Eukaryota</taxon>
        <taxon>Fungi</taxon>
        <taxon>Dikarya</taxon>
        <taxon>Basidiomycota</taxon>
        <taxon>Agaricomycotina</taxon>
        <taxon>Agaricomycetes</taxon>
        <taxon>Agaricomycetidae</taxon>
        <taxon>Jaapiales</taxon>
        <taxon>Jaapiaceae</taxon>
        <taxon>Jaapia</taxon>
    </lineage>
</organism>
<evidence type="ECO:0000313" key="4">
    <source>
        <dbReference type="Proteomes" id="UP000027265"/>
    </source>
</evidence>
<keyword evidence="4" id="KW-1185">Reference proteome</keyword>
<gene>
    <name evidence="3" type="ORF">JAAARDRAFT_31540</name>
</gene>
<name>A0A067Q0T7_9AGAM</name>
<dbReference type="OrthoDB" id="329666at2759"/>
<dbReference type="FunCoup" id="A0A067Q0T7">
    <property type="interactions" value="11"/>
</dbReference>
<comment type="subcellular location">
    <subcellularLocation>
        <location evidence="1">Nucleus</location>
    </subcellularLocation>
</comment>
<evidence type="ECO:0000256" key="1">
    <source>
        <dbReference type="ARBA" id="ARBA00004123"/>
    </source>
</evidence>
<dbReference type="GO" id="GO:0005634">
    <property type="term" value="C:nucleus"/>
    <property type="evidence" value="ECO:0007669"/>
    <property type="project" value="UniProtKB-SubCell"/>
</dbReference>
<dbReference type="InParanoid" id="A0A067Q0T7"/>
<protein>
    <recommendedName>
        <fullName evidence="5">Mini-chromosome maintenance complex-binding protein</fullName>
    </recommendedName>
</protein>
<dbReference type="EMBL" id="KL197713">
    <property type="protein sequence ID" value="KDQ60574.1"/>
    <property type="molecule type" value="Genomic_DNA"/>
</dbReference>
<dbReference type="GO" id="GO:0003682">
    <property type="term" value="F:chromatin binding"/>
    <property type="evidence" value="ECO:0007669"/>
    <property type="project" value="TreeGrafter"/>
</dbReference>
<sequence>MVSSLLADALRDPTSSLSHLYPSTGDKSNFPALVSRHYSQIFKTQEAFEEIPTLDVNYPPKSHQPRSLVRFRAMVQDTSPSPEMYLSEVGEGACGGWGMDATLNESEIGILDYSKLKECTVVWAVNVPGETDWCKQKLDGAHPDAAREVPTPVRTHKFPVGDVPHVGIQVKIYDKGDTLKSTDVVTFVGILTTESTHSDLDESISVPTLHVLFWKSHPRTLLPRSYPVDGVDGVRGQLISWIATEALGGDTDAAEWILLVCIARTISRHPALLQPSLTISHFPLPTTEITTPTLSHVLSELLPSFLTLPLSLDLLNKLHFAPESKDEDLHSGFLQQPAGTTILVNESGVQEGKLAENGINNILITQDVMSSQTIPYIFPFSRFSFPTDINFVVLAQGKKSAFFKTDIGVELKRRSSDVDLYKPKDRVGGLSSEILDAFRELIGSASSGTVKVGPTMSAYIQNAFVEERQKSPSITQDHLIHMMTVAKLMALSMHATELTPEIWERTKTLESRRASLS</sequence>
<dbReference type="Pfam" id="PF09739">
    <property type="entry name" value="MCM_bind"/>
    <property type="match status" value="2"/>
</dbReference>
<dbReference type="GO" id="GO:0006261">
    <property type="term" value="P:DNA-templated DNA replication"/>
    <property type="evidence" value="ECO:0007669"/>
    <property type="project" value="TreeGrafter"/>
</dbReference>
<dbReference type="InterPro" id="IPR019140">
    <property type="entry name" value="MCM_complex-bd"/>
</dbReference>
<evidence type="ECO:0008006" key="5">
    <source>
        <dbReference type="Google" id="ProtNLM"/>
    </source>
</evidence>
<reference evidence="4" key="1">
    <citation type="journal article" date="2014" name="Proc. Natl. Acad. Sci. U.S.A.">
        <title>Extensive sampling of basidiomycete genomes demonstrates inadequacy of the white-rot/brown-rot paradigm for wood decay fungi.</title>
        <authorList>
            <person name="Riley R."/>
            <person name="Salamov A.A."/>
            <person name="Brown D.W."/>
            <person name="Nagy L.G."/>
            <person name="Floudas D."/>
            <person name="Held B.W."/>
            <person name="Levasseur A."/>
            <person name="Lombard V."/>
            <person name="Morin E."/>
            <person name="Otillar R."/>
            <person name="Lindquist E.A."/>
            <person name="Sun H."/>
            <person name="LaButti K.M."/>
            <person name="Schmutz J."/>
            <person name="Jabbour D."/>
            <person name="Luo H."/>
            <person name="Baker S.E."/>
            <person name="Pisabarro A.G."/>
            <person name="Walton J.D."/>
            <person name="Blanchette R.A."/>
            <person name="Henrissat B."/>
            <person name="Martin F."/>
            <person name="Cullen D."/>
            <person name="Hibbett D.S."/>
            <person name="Grigoriev I.V."/>
        </authorList>
    </citation>
    <scope>NUCLEOTIDE SEQUENCE [LARGE SCALE GENOMIC DNA]</scope>
    <source>
        <strain evidence="4">MUCL 33604</strain>
    </source>
</reference>
<proteinExistence type="predicted"/>
<accession>A0A067Q0T7</accession>
<dbReference type="PANTHER" id="PTHR13489">
    <property type="entry name" value="MINI-CHROMOSOME MAINTENANCE COMPLEX-BINDING PROTEIN"/>
    <property type="match status" value="1"/>
</dbReference>
<dbReference type="AlphaFoldDB" id="A0A067Q0T7"/>
<evidence type="ECO:0000256" key="2">
    <source>
        <dbReference type="ARBA" id="ARBA00023242"/>
    </source>
</evidence>
<dbReference type="HOGENOM" id="CLU_029811_2_0_1"/>
<evidence type="ECO:0000313" key="3">
    <source>
        <dbReference type="EMBL" id="KDQ60574.1"/>
    </source>
</evidence>